<proteinExistence type="predicted"/>
<name>E0UEM3_GLOV7</name>
<evidence type="ECO:0000313" key="3">
    <source>
        <dbReference type="EMBL" id="ADN16591.1"/>
    </source>
</evidence>
<feature type="domain" description="HTH cro/C1-type" evidence="2">
    <location>
        <begin position="9"/>
        <end position="64"/>
    </location>
</feature>
<dbReference type="OrthoDB" id="514125at2"/>
<reference evidence="4" key="1">
    <citation type="journal article" date="2011" name="MBio">
        <title>Novel metabolic attributes of the genus Cyanothece, comprising a group of unicellular nitrogen-fixing Cyanobacteria.</title>
        <authorList>
            <person name="Bandyopadhyay A."/>
            <person name="Elvitigala T."/>
            <person name="Welsh E."/>
            <person name="Stockel J."/>
            <person name="Liberton M."/>
            <person name="Min H."/>
            <person name="Sherman L.A."/>
            <person name="Pakrasi H.B."/>
        </authorList>
    </citation>
    <scope>NUCLEOTIDE SEQUENCE [LARGE SCALE GENOMIC DNA]</scope>
    <source>
        <strain evidence="4">PCC 7822</strain>
    </source>
</reference>
<sequence>MGKIPVSKIAILREKAGLTQRELADKVGVTETTIRNYEKGRSVLEWIERVIRLCDALECAPNELIEYLEADQTGDNGNSH</sequence>
<dbReference type="PROSITE" id="PS50943">
    <property type="entry name" value="HTH_CROC1"/>
    <property type="match status" value="1"/>
</dbReference>
<keyword evidence="4" id="KW-1185">Reference proteome</keyword>
<dbReference type="PANTHER" id="PTHR46558:SF4">
    <property type="entry name" value="DNA-BIDING PHAGE PROTEIN"/>
    <property type="match status" value="1"/>
</dbReference>
<evidence type="ECO:0000256" key="1">
    <source>
        <dbReference type="ARBA" id="ARBA00023125"/>
    </source>
</evidence>
<dbReference type="SUPFAM" id="SSF47413">
    <property type="entry name" value="lambda repressor-like DNA-binding domains"/>
    <property type="match status" value="1"/>
</dbReference>
<dbReference type="Proteomes" id="UP000008206">
    <property type="component" value="Chromosome"/>
</dbReference>
<dbReference type="PANTHER" id="PTHR46558">
    <property type="entry name" value="TRACRIPTIONAL REGULATORY PROTEIN-RELATED-RELATED"/>
    <property type="match status" value="1"/>
</dbReference>
<keyword evidence="1" id="KW-0238">DNA-binding</keyword>
<dbReference type="Gene3D" id="1.10.260.40">
    <property type="entry name" value="lambda repressor-like DNA-binding domains"/>
    <property type="match status" value="1"/>
</dbReference>
<dbReference type="HOGENOM" id="CLU_066192_62_3_3"/>
<organism evidence="3 4">
    <name type="scientific">Gloeothece verrucosa (strain PCC 7822)</name>
    <name type="common">Cyanothece sp. (strain PCC 7822)</name>
    <dbReference type="NCBI Taxonomy" id="497965"/>
    <lineage>
        <taxon>Bacteria</taxon>
        <taxon>Bacillati</taxon>
        <taxon>Cyanobacteriota</taxon>
        <taxon>Cyanophyceae</taxon>
        <taxon>Oscillatoriophycideae</taxon>
        <taxon>Chroococcales</taxon>
        <taxon>Aphanothecaceae</taxon>
        <taxon>Gloeothece</taxon>
        <taxon>Gloeothece verrucosa</taxon>
    </lineage>
</organism>
<dbReference type="CDD" id="cd00093">
    <property type="entry name" value="HTH_XRE"/>
    <property type="match status" value="1"/>
</dbReference>
<dbReference type="EMBL" id="CP002198">
    <property type="protein sequence ID" value="ADN16591.1"/>
    <property type="molecule type" value="Genomic_DNA"/>
</dbReference>
<dbReference type="InterPro" id="IPR001387">
    <property type="entry name" value="Cro/C1-type_HTH"/>
</dbReference>
<evidence type="ECO:0000313" key="4">
    <source>
        <dbReference type="Proteomes" id="UP000008206"/>
    </source>
</evidence>
<protein>
    <submittedName>
        <fullName evidence="3">Transcriptional regulator, XRE family</fullName>
    </submittedName>
</protein>
<gene>
    <name evidence="3" type="ordered locus">Cyan7822_4686</name>
</gene>
<dbReference type="KEGG" id="cyj:Cyan7822_4686"/>
<evidence type="ECO:0000259" key="2">
    <source>
        <dbReference type="PROSITE" id="PS50943"/>
    </source>
</evidence>
<dbReference type="GO" id="GO:0003677">
    <property type="term" value="F:DNA binding"/>
    <property type="evidence" value="ECO:0007669"/>
    <property type="project" value="UniProtKB-KW"/>
</dbReference>
<dbReference type="AlphaFoldDB" id="E0UEM3"/>
<dbReference type="InterPro" id="IPR010982">
    <property type="entry name" value="Lambda_DNA-bd_dom_sf"/>
</dbReference>
<dbReference type="SMART" id="SM00530">
    <property type="entry name" value="HTH_XRE"/>
    <property type="match status" value="1"/>
</dbReference>
<accession>E0UEM3</accession>
<dbReference type="STRING" id="497965.Cyan7822_4686"/>
<dbReference type="eggNOG" id="COG3655">
    <property type="taxonomic scope" value="Bacteria"/>
</dbReference>
<dbReference type="Pfam" id="PF13560">
    <property type="entry name" value="HTH_31"/>
    <property type="match status" value="1"/>
</dbReference>